<dbReference type="Proteomes" id="UP000037020">
    <property type="component" value="Unassembled WGS sequence"/>
</dbReference>
<feature type="non-terminal residue" evidence="1">
    <location>
        <position position="1"/>
    </location>
</feature>
<gene>
    <name evidence="1" type="ORF">ADK38_04940</name>
</gene>
<evidence type="ECO:0000313" key="1">
    <source>
        <dbReference type="EMBL" id="KOG91119.1"/>
    </source>
</evidence>
<dbReference type="EMBL" id="LGUT01000401">
    <property type="protein sequence ID" value="KOG91119.1"/>
    <property type="molecule type" value="Genomic_DNA"/>
</dbReference>
<sequence>LGATHTVELPFVFGFGSGGGSGLDASPLRGERALLGPDAPPADLTDLTDLSDLADLSDLSERMHAAWVRFARTGDPGWAPYDTERRATMVIGRDWEVRDDPRAAVRRAWQRR</sequence>
<evidence type="ECO:0008006" key="3">
    <source>
        <dbReference type="Google" id="ProtNLM"/>
    </source>
</evidence>
<reference evidence="1 2" key="1">
    <citation type="submission" date="2015-07" db="EMBL/GenBank/DDBJ databases">
        <authorList>
            <person name="Ju K.-S."/>
            <person name="Doroghazi J.R."/>
            <person name="Metcalf W.W."/>
        </authorList>
    </citation>
    <scope>NUCLEOTIDE SEQUENCE [LARGE SCALE GENOMIC DNA]</scope>
    <source>
        <strain evidence="1 2">NRRL B-3589</strain>
    </source>
</reference>
<dbReference type="Gene3D" id="3.40.50.1820">
    <property type="entry name" value="alpha/beta hydrolase"/>
    <property type="match status" value="1"/>
</dbReference>
<organism evidence="1 2">
    <name type="scientific">Streptomyces varsoviensis</name>
    <dbReference type="NCBI Taxonomy" id="67373"/>
    <lineage>
        <taxon>Bacteria</taxon>
        <taxon>Bacillati</taxon>
        <taxon>Actinomycetota</taxon>
        <taxon>Actinomycetes</taxon>
        <taxon>Kitasatosporales</taxon>
        <taxon>Streptomycetaceae</taxon>
        <taxon>Streptomyces</taxon>
    </lineage>
</organism>
<proteinExistence type="predicted"/>
<evidence type="ECO:0000313" key="2">
    <source>
        <dbReference type="Proteomes" id="UP000037020"/>
    </source>
</evidence>
<dbReference type="InterPro" id="IPR029058">
    <property type="entry name" value="AB_hydrolase_fold"/>
</dbReference>
<keyword evidence="2" id="KW-1185">Reference proteome</keyword>
<comment type="caution">
    <text evidence="1">The sequence shown here is derived from an EMBL/GenBank/DDBJ whole genome shotgun (WGS) entry which is preliminary data.</text>
</comment>
<dbReference type="SUPFAM" id="SSF53474">
    <property type="entry name" value="alpha/beta-Hydrolases"/>
    <property type="match status" value="1"/>
</dbReference>
<protein>
    <recommendedName>
        <fullName evidence="3">Carboxylesterase type B domain-containing protein</fullName>
    </recommendedName>
</protein>
<name>A0ABR5JCJ5_9ACTN</name>
<accession>A0ABR5JCJ5</accession>